<name>A0ABT6A0Y3_9ACTN</name>
<dbReference type="Proteomes" id="UP001221150">
    <property type="component" value="Unassembled WGS sequence"/>
</dbReference>
<dbReference type="EMBL" id="JARJBB010000002">
    <property type="protein sequence ID" value="MDF3298302.1"/>
    <property type="molecule type" value="Genomic_DNA"/>
</dbReference>
<dbReference type="RefSeq" id="WP_276107830.1">
    <property type="nucleotide sequence ID" value="NZ_JARJBB010000002.1"/>
</dbReference>
<comment type="caution">
    <text evidence="2">The sequence shown here is derived from an EMBL/GenBank/DDBJ whole genome shotgun (WGS) entry which is preliminary data.</text>
</comment>
<evidence type="ECO:0000313" key="2">
    <source>
        <dbReference type="EMBL" id="MDF3298302.1"/>
    </source>
</evidence>
<keyword evidence="3" id="KW-1185">Reference proteome</keyword>
<gene>
    <name evidence="2" type="ORF">P3H78_06600</name>
</gene>
<feature type="compositionally biased region" description="Low complexity" evidence="1">
    <location>
        <begin position="106"/>
        <end position="141"/>
    </location>
</feature>
<sequence length="296" mass="30291">MSGGQRYWNEESQRWEDAGGGRAAATAPVPARPDHLPLVPERPADPPPVSGPGEGRRPPQRPEPPGTPGSPGRVLWFKVAAGAAVVGVVAALVVVRQTGGHPAPSPTAAASASPAAQSPTDGPTSPGAGATGGTASASAPPDGYHTVHDPAGFAMAVPDGWERSTRRTGIFYSADGDRRLLQIFVVTEPGMTPLEAVQQSSRNLRSQPAYTEIGVDEVGAPAGASAAVGDDAARLVYAYDSKKLAQRRQVVEYAFTASDGKEYALLAAGPAGEWPRPQRDADAALASFCPSGGTCG</sequence>
<evidence type="ECO:0000256" key="1">
    <source>
        <dbReference type="SAM" id="MobiDB-lite"/>
    </source>
</evidence>
<feature type="compositionally biased region" description="Basic and acidic residues" evidence="1">
    <location>
        <begin position="8"/>
        <end position="19"/>
    </location>
</feature>
<evidence type="ECO:0000313" key="3">
    <source>
        <dbReference type="Proteomes" id="UP001221150"/>
    </source>
</evidence>
<feature type="region of interest" description="Disordered" evidence="1">
    <location>
        <begin position="1"/>
        <end position="71"/>
    </location>
</feature>
<organism evidence="2 3">
    <name type="scientific">Streptomyces tropicalis</name>
    <dbReference type="NCBI Taxonomy" id="3034234"/>
    <lineage>
        <taxon>Bacteria</taxon>
        <taxon>Bacillati</taxon>
        <taxon>Actinomycetota</taxon>
        <taxon>Actinomycetes</taxon>
        <taxon>Kitasatosporales</taxon>
        <taxon>Streptomycetaceae</taxon>
        <taxon>Streptomyces</taxon>
    </lineage>
</organism>
<feature type="region of interest" description="Disordered" evidence="1">
    <location>
        <begin position="98"/>
        <end position="151"/>
    </location>
</feature>
<accession>A0ABT6A0Y3</accession>
<reference evidence="2 3" key="1">
    <citation type="submission" date="2023-03" db="EMBL/GenBank/DDBJ databases">
        <title>Draft genome sequence of Streptomyces sp. K1PA1 isolated from peat swamp forest in Thailand.</title>
        <authorList>
            <person name="Klaysubun C."/>
            <person name="Duangmal K."/>
        </authorList>
    </citation>
    <scope>NUCLEOTIDE SEQUENCE [LARGE SCALE GENOMIC DNA]</scope>
    <source>
        <strain evidence="2 3">K1PA1</strain>
    </source>
</reference>
<proteinExistence type="predicted"/>
<evidence type="ECO:0008006" key="4">
    <source>
        <dbReference type="Google" id="ProtNLM"/>
    </source>
</evidence>
<protein>
    <recommendedName>
        <fullName evidence="4">Serine/arginine repetitive matrix protein 2</fullName>
    </recommendedName>
</protein>